<protein>
    <submittedName>
        <fullName evidence="2">Uncharacterized protein</fullName>
    </submittedName>
</protein>
<comment type="caution">
    <text evidence="2">The sequence shown here is derived from an EMBL/GenBank/DDBJ whole genome shotgun (WGS) entry which is preliminary data.</text>
</comment>
<name>A0AAV9JAZ5_9PEZI</name>
<feature type="region of interest" description="Disordered" evidence="1">
    <location>
        <begin position="112"/>
        <end position="202"/>
    </location>
</feature>
<accession>A0AAV9JAZ5</accession>
<dbReference type="EMBL" id="JAVFHQ010000044">
    <property type="protein sequence ID" value="KAK4542209.1"/>
    <property type="molecule type" value="Genomic_DNA"/>
</dbReference>
<feature type="compositionally biased region" description="Gly residues" evidence="1">
    <location>
        <begin position="145"/>
        <end position="154"/>
    </location>
</feature>
<gene>
    <name evidence="2" type="ORF">LTR36_007057</name>
</gene>
<feature type="compositionally biased region" description="Basic residues" evidence="1">
    <location>
        <begin position="121"/>
        <end position="135"/>
    </location>
</feature>
<evidence type="ECO:0000313" key="2">
    <source>
        <dbReference type="EMBL" id="KAK4542209.1"/>
    </source>
</evidence>
<evidence type="ECO:0000256" key="1">
    <source>
        <dbReference type="SAM" id="MobiDB-lite"/>
    </source>
</evidence>
<sequence length="224" mass="23549">MYTSIVLAEILGQMCTFNLTTLARCAHELPTIDYCRAAKPAVLAYEQAQTIGSQDTTPPKTCTDSLGWRLYKSLAIPVRCASCVAWLTEQGKRTYGGVAVAVAVAADAEAEAEAEAESGGRRRRRRVKGGARRIKMERVVTSGSEGSGGGGGGGEHSDSEGDEPEPTPEEVSGPPVRRRPGDRRHAGMLPPPLGYTIQGRRGGGEVVRVKAGWLAARGLGGSSG</sequence>
<proteinExistence type="predicted"/>
<keyword evidence="3" id="KW-1185">Reference proteome</keyword>
<evidence type="ECO:0000313" key="3">
    <source>
        <dbReference type="Proteomes" id="UP001324427"/>
    </source>
</evidence>
<dbReference type="Proteomes" id="UP001324427">
    <property type="component" value="Unassembled WGS sequence"/>
</dbReference>
<organism evidence="2 3">
    <name type="scientific">Oleoguttula mirabilis</name>
    <dbReference type="NCBI Taxonomy" id="1507867"/>
    <lineage>
        <taxon>Eukaryota</taxon>
        <taxon>Fungi</taxon>
        <taxon>Dikarya</taxon>
        <taxon>Ascomycota</taxon>
        <taxon>Pezizomycotina</taxon>
        <taxon>Dothideomycetes</taxon>
        <taxon>Dothideomycetidae</taxon>
        <taxon>Mycosphaerellales</taxon>
        <taxon>Teratosphaeriaceae</taxon>
        <taxon>Oleoguttula</taxon>
    </lineage>
</organism>
<reference evidence="2 3" key="1">
    <citation type="submission" date="2021-11" db="EMBL/GenBank/DDBJ databases">
        <title>Black yeast isolated from Biological Soil Crust.</title>
        <authorList>
            <person name="Kurbessoian T."/>
        </authorList>
    </citation>
    <scope>NUCLEOTIDE SEQUENCE [LARGE SCALE GENOMIC DNA]</scope>
    <source>
        <strain evidence="2 3">CCFEE 5522</strain>
    </source>
</reference>
<dbReference type="AlphaFoldDB" id="A0AAV9JAZ5"/>